<proteinExistence type="predicted"/>
<dbReference type="EMBL" id="CADIKK010000011">
    <property type="protein sequence ID" value="CAB3789050.1"/>
    <property type="molecule type" value="Genomic_DNA"/>
</dbReference>
<dbReference type="Proteomes" id="UP000494365">
    <property type="component" value="Unassembled WGS sequence"/>
</dbReference>
<gene>
    <name evidence="1" type="ORF">LMG28614_02813</name>
</gene>
<protein>
    <recommendedName>
        <fullName evidence="3">Cupin domain-containing protein</fullName>
    </recommendedName>
</protein>
<reference evidence="1 2" key="1">
    <citation type="submission" date="2020-04" db="EMBL/GenBank/DDBJ databases">
        <authorList>
            <person name="De Canck E."/>
        </authorList>
    </citation>
    <scope>NUCLEOTIDE SEQUENCE [LARGE SCALE GENOMIC DNA]</scope>
    <source>
        <strain evidence="1 2">LMG 28614</strain>
    </source>
</reference>
<sequence>MYKLMKWADQLLPGAKTIPEVPAQHSMVYIASGSALVNGVELAAGKACYAEEILTVEAGSVGAELWRWGLVRDDAGLGLLSGTGVLSRLRMARRVKMFEMMPTSKWLFRLDCIVGFEGTTGLHSHPGSGIRCLIEGDLRTESEKGENTVNTRRGDVWYEEGAYPLVSTVRDGAKTTFLRGMILPPEYLIYGETATWIEGAKAKYAEWKPLEQRVVSLR</sequence>
<evidence type="ECO:0000313" key="2">
    <source>
        <dbReference type="Proteomes" id="UP000494365"/>
    </source>
</evidence>
<evidence type="ECO:0008006" key="3">
    <source>
        <dbReference type="Google" id="ProtNLM"/>
    </source>
</evidence>
<evidence type="ECO:0000313" key="1">
    <source>
        <dbReference type="EMBL" id="CAB3789050.1"/>
    </source>
</evidence>
<dbReference type="RefSeq" id="WP_175150103.1">
    <property type="nucleotide sequence ID" value="NZ_CADIKK010000011.1"/>
</dbReference>
<dbReference type="AlphaFoldDB" id="A0A6S7CG62"/>
<organism evidence="1 2">
    <name type="scientific">Paraburkholderia ultramafica</name>
    <dbReference type="NCBI Taxonomy" id="1544867"/>
    <lineage>
        <taxon>Bacteria</taxon>
        <taxon>Pseudomonadati</taxon>
        <taxon>Pseudomonadota</taxon>
        <taxon>Betaproteobacteria</taxon>
        <taxon>Burkholderiales</taxon>
        <taxon>Burkholderiaceae</taxon>
        <taxon>Paraburkholderia</taxon>
    </lineage>
</organism>
<name>A0A6S7CG62_9BURK</name>
<keyword evidence="2" id="KW-1185">Reference proteome</keyword>
<accession>A0A6S7CG62</accession>